<comment type="similarity">
    <text evidence="2">Belongs to the acyl-CoA dehydrogenase family.</text>
</comment>
<dbReference type="InterPro" id="IPR006089">
    <property type="entry name" value="Acyl-CoA_DH_CS"/>
</dbReference>
<dbReference type="Pfam" id="PF00441">
    <property type="entry name" value="Acyl-CoA_dh_1"/>
    <property type="match status" value="1"/>
</dbReference>
<dbReference type="Gene3D" id="1.10.540.10">
    <property type="entry name" value="Acyl-CoA dehydrogenase/oxidase, N-terminal domain"/>
    <property type="match status" value="1"/>
</dbReference>
<proteinExistence type="inferred from homology"/>
<keyword evidence="5" id="KW-0560">Oxidoreductase</keyword>
<dbReference type="InterPro" id="IPR006091">
    <property type="entry name" value="Acyl-CoA_Oxase/DH_mid-dom"/>
</dbReference>
<dbReference type="Pfam" id="PF02771">
    <property type="entry name" value="Acyl-CoA_dh_N"/>
    <property type="match status" value="1"/>
</dbReference>
<gene>
    <name evidence="9" type="ORF">BAU07_13715</name>
</gene>
<evidence type="ECO:0000313" key="9">
    <source>
        <dbReference type="EMBL" id="ANN78006.1"/>
    </source>
</evidence>
<comment type="cofactor">
    <cofactor evidence="1">
        <name>FAD</name>
        <dbReference type="ChEBI" id="CHEBI:57692"/>
    </cofactor>
</comment>
<evidence type="ECO:0000259" key="6">
    <source>
        <dbReference type="Pfam" id="PF00441"/>
    </source>
</evidence>
<keyword evidence="10" id="KW-1185">Reference proteome</keyword>
<dbReference type="PROSITE" id="PS00073">
    <property type="entry name" value="ACYL_COA_DH_2"/>
    <property type="match status" value="1"/>
</dbReference>
<feature type="domain" description="Acyl-CoA oxidase/dehydrogenase middle" evidence="7">
    <location>
        <begin position="123"/>
        <end position="218"/>
    </location>
</feature>
<feature type="domain" description="Acyl-CoA dehydrogenase/oxidase N-terminal" evidence="8">
    <location>
        <begin position="6"/>
        <end position="119"/>
    </location>
</feature>
<reference evidence="9 10" key="1">
    <citation type="submission" date="2016-06" db="EMBL/GenBank/DDBJ databases">
        <title>Complete genome sequences of Bordetella bronchialis and Bordetella flabilis.</title>
        <authorList>
            <person name="LiPuma J.J."/>
            <person name="Spilker T."/>
        </authorList>
    </citation>
    <scope>NUCLEOTIDE SEQUENCE [LARGE SCALE GENOMIC DNA]</scope>
    <source>
        <strain evidence="9 10">AU10664</strain>
    </source>
</reference>
<dbReference type="PANTHER" id="PTHR43884">
    <property type="entry name" value="ACYL-COA DEHYDROGENASE"/>
    <property type="match status" value="1"/>
</dbReference>
<dbReference type="InterPro" id="IPR009075">
    <property type="entry name" value="AcylCo_DH/oxidase_C"/>
</dbReference>
<evidence type="ECO:0008006" key="11">
    <source>
        <dbReference type="Google" id="ProtNLM"/>
    </source>
</evidence>
<feature type="domain" description="Acyl-CoA dehydrogenase/oxidase C-terminal" evidence="6">
    <location>
        <begin position="230"/>
        <end position="378"/>
    </location>
</feature>
<evidence type="ECO:0000256" key="2">
    <source>
        <dbReference type="ARBA" id="ARBA00009347"/>
    </source>
</evidence>
<evidence type="ECO:0000259" key="7">
    <source>
        <dbReference type="Pfam" id="PF02770"/>
    </source>
</evidence>
<dbReference type="GO" id="GO:0050660">
    <property type="term" value="F:flavin adenine dinucleotide binding"/>
    <property type="evidence" value="ECO:0007669"/>
    <property type="project" value="InterPro"/>
</dbReference>
<protein>
    <recommendedName>
        <fullName evidence="11">Acyl-CoA dehydrogenase</fullName>
    </recommendedName>
</protein>
<dbReference type="SUPFAM" id="SSF56645">
    <property type="entry name" value="Acyl-CoA dehydrogenase NM domain-like"/>
    <property type="match status" value="1"/>
</dbReference>
<evidence type="ECO:0000259" key="8">
    <source>
        <dbReference type="Pfam" id="PF02771"/>
    </source>
</evidence>
<evidence type="ECO:0000313" key="10">
    <source>
        <dbReference type="Proteomes" id="UP000091926"/>
    </source>
</evidence>
<keyword evidence="3" id="KW-0285">Flavoprotein</keyword>
<name>A0A193GEX9_9BORD</name>
<evidence type="ECO:0000256" key="1">
    <source>
        <dbReference type="ARBA" id="ARBA00001974"/>
    </source>
</evidence>
<dbReference type="GO" id="GO:0003995">
    <property type="term" value="F:acyl-CoA dehydrogenase activity"/>
    <property type="evidence" value="ECO:0007669"/>
    <property type="project" value="InterPro"/>
</dbReference>
<keyword evidence="4" id="KW-0274">FAD</keyword>
<evidence type="ECO:0000256" key="4">
    <source>
        <dbReference type="ARBA" id="ARBA00022827"/>
    </source>
</evidence>
<dbReference type="KEGG" id="bfz:BAU07_13715"/>
<accession>A0A193GEX9</accession>
<dbReference type="EMBL" id="CP016172">
    <property type="protein sequence ID" value="ANN78006.1"/>
    <property type="molecule type" value="Genomic_DNA"/>
</dbReference>
<dbReference type="PANTHER" id="PTHR43884:SF12">
    <property type="entry name" value="ISOVALERYL-COA DEHYDROGENASE, MITOCHONDRIAL-RELATED"/>
    <property type="match status" value="1"/>
</dbReference>
<evidence type="ECO:0000256" key="3">
    <source>
        <dbReference type="ARBA" id="ARBA00022630"/>
    </source>
</evidence>
<dbReference type="Pfam" id="PF02770">
    <property type="entry name" value="Acyl-CoA_dh_M"/>
    <property type="match status" value="1"/>
</dbReference>
<dbReference type="STRING" id="463014.BAU07_13715"/>
<dbReference type="FunFam" id="2.40.110.10:FF:000002">
    <property type="entry name" value="Acyl-CoA dehydrogenase fadE12"/>
    <property type="match status" value="1"/>
</dbReference>
<dbReference type="InterPro" id="IPR013786">
    <property type="entry name" value="AcylCoA_DH/ox_N"/>
</dbReference>
<dbReference type="SUPFAM" id="SSF47203">
    <property type="entry name" value="Acyl-CoA dehydrogenase C-terminal domain-like"/>
    <property type="match status" value="1"/>
</dbReference>
<dbReference type="InterPro" id="IPR046373">
    <property type="entry name" value="Acyl-CoA_Oxase/DH_mid-dom_sf"/>
</dbReference>
<dbReference type="InterPro" id="IPR036250">
    <property type="entry name" value="AcylCo_DH-like_C"/>
</dbReference>
<dbReference type="InterPro" id="IPR037069">
    <property type="entry name" value="AcylCoA_DH/ox_N_sf"/>
</dbReference>
<organism evidence="9 10">
    <name type="scientific">Bordetella flabilis</name>
    <dbReference type="NCBI Taxonomy" id="463014"/>
    <lineage>
        <taxon>Bacteria</taxon>
        <taxon>Pseudomonadati</taxon>
        <taxon>Pseudomonadota</taxon>
        <taxon>Betaproteobacteria</taxon>
        <taxon>Burkholderiales</taxon>
        <taxon>Alcaligenaceae</taxon>
        <taxon>Bordetella</taxon>
    </lineage>
</organism>
<dbReference type="Gene3D" id="2.40.110.10">
    <property type="entry name" value="Butyryl-CoA Dehydrogenase, subunit A, domain 2"/>
    <property type="match status" value="1"/>
</dbReference>
<dbReference type="Proteomes" id="UP000091926">
    <property type="component" value="Chromosome"/>
</dbReference>
<dbReference type="InterPro" id="IPR009100">
    <property type="entry name" value="AcylCoA_DH/oxidase_NM_dom_sf"/>
</dbReference>
<dbReference type="RefSeq" id="WP_066658644.1">
    <property type="nucleotide sequence ID" value="NZ_CBCSCL010000001.1"/>
</dbReference>
<dbReference type="PIRSF" id="PIRSF016578">
    <property type="entry name" value="HsaA"/>
    <property type="match status" value="1"/>
</dbReference>
<dbReference type="Gene3D" id="1.20.140.10">
    <property type="entry name" value="Butyryl-CoA Dehydrogenase, subunit A, domain 3"/>
    <property type="match status" value="1"/>
</dbReference>
<dbReference type="PROSITE" id="PS00072">
    <property type="entry name" value="ACYL_COA_DH_1"/>
    <property type="match status" value="1"/>
</dbReference>
<dbReference type="AlphaFoldDB" id="A0A193GEX9"/>
<sequence>MEFGLTSDQVAMRDHVRALLDDVCSMEYAARCDETMTPPREAFEALARNGWLGLIAPEEYGGAGAAPTDLALLLEETGNHFEELGLWLFRNFTYGCYAILKHGTDEQKRRIVPGVVKGELSFAFALTEPDSGSDAAALQTRAVADGDHFVINGRKVFTSGMDIADYVLLALRTSDLGKKQLGISTFVVDTRLPGIEIRKIPTLGQHAIGTTEVTYTDVRVPRSAVLGELDKGWAICEDTLRYERLCLSAARIGAARRAFEFALDYAKTRHQFGKPIGSFQVTQHKFADMKVMLDVAQTMIRRYAWLMENQQAERADTAVLKYYVGESYKTISDMCLQILGGYGYCMEYPMQRFFRDSRLATIGGGTSEIQKNIIAATLGL</sequence>
<evidence type="ECO:0000256" key="5">
    <source>
        <dbReference type="ARBA" id="ARBA00023002"/>
    </source>
</evidence>
<dbReference type="FunFam" id="1.20.140.10:FF:000001">
    <property type="entry name" value="Acyl-CoA dehydrogenase"/>
    <property type="match status" value="1"/>
</dbReference>